<dbReference type="InterPro" id="IPR035979">
    <property type="entry name" value="RBD_domain_sf"/>
</dbReference>
<evidence type="ECO:0000313" key="4">
    <source>
        <dbReference type="EMBL" id="KAK2625506.1"/>
    </source>
</evidence>
<gene>
    <name evidence="4" type="ORF">QTJ16_004818</name>
</gene>
<reference evidence="4" key="1">
    <citation type="submission" date="2023-06" db="EMBL/GenBank/DDBJ databases">
        <title>Draft genome of Marssonina rosae.</title>
        <authorList>
            <person name="Cheng Q."/>
        </authorList>
    </citation>
    <scope>NUCLEOTIDE SEQUENCE</scope>
    <source>
        <strain evidence="4">R4</strain>
    </source>
</reference>
<feature type="region of interest" description="Disordered" evidence="2">
    <location>
        <begin position="179"/>
        <end position="250"/>
    </location>
</feature>
<feature type="compositionally biased region" description="Pro residues" evidence="2">
    <location>
        <begin position="211"/>
        <end position="226"/>
    </location>
</feature>
<evidence type="ECO:0000313" key="5">
    <source>
        <dbReference type="Proteomes" id="UP001285354"/>
    </source>
</evidence>
<keyword evidence="1" id="KW-0694">RNA-binding</keyword>
<dbReference type="AlphaFoldDB" id="A0AAD9SXC3"/>
<keyword evidence="5" id="KW-1185">Reference proteome</keyword>
<dbReference type="EMBL" id="JAUBYV010000007">
    <property type="protein sequence ID" value="KAK2625506.1"/>
    <property type="molecule type" value="Genomic_DNA"/>
</dbReference>
<dbReference type="Proteomes" id="UP001285354">
    <property type="component" value="Unassembled WGS sequence"/>
</dbReference>
<dbReference type="InterPro" id="IPR012677">
    <property type="entry name" value="Nucleotide-bd_a/b_plait_sf"/>
</dbReference>
<dbReference type="GO" id="GO:0003723">
    <property type="term" value="F:RNA binding"/>
    <property type="evidence" value="ECO:0007669"/>
    <property type="project" value="UniProtKB-UniRule"/>
</dbReference>
<organism evidence="4 5">
    <name type="scientific">Diplocarpon rosae</name>
    <dbReference type="NCBI Taxonomy" id="946125"/>
    <lineage>
        <taxon>Eukaryota</taxon>
        <taxon>Fungi</taxon>
        <taxon>Dikarya</taxon>
        <taxon>Ascomycota</taxon>
        <taxon>Pezizomycotina</taxon>
        <taxon>Leotiomycetes</taxon>
        <taxon>Helotiales</taxon>
        <taxon>Drepanopezizaceae</taxon>
        <taxon>Diplocarpon</taxon>
    </lineage>
</organism>
<comment type="caution">
    <text evidence="4">The sequence shown here is derived from an EMBL/GenBank/DDBJ whole genome shotgun (WGS) entry which is preliminary data.</text>
</comment>
<evidence type="ECO:0000256" key="1">
    <source>
        <dbReference type="PROSITE-ProRule" id="PRU00176"/>
    </source>
</evidence>
<name>A0AAD9SXC3_9HELO</name>
<evidence type="ECO:0000259" key="3">
    <source>
        <dbReference type="PROSITE" id="PS50102"/>
    </source>
</evidence>
<proteinExistence type="predicted"/>
<dbReference type="InterPro" id="IPR000504">
    <property type="entry name" value="RRM_dom"/>
</dbReference>
<feature type="compositionally biased region" description="Low complexity" evidence="2">
    <location>
        <begin position="239"/>
        <end position="250"/>
    </location>
</feature>
<accession>A0AAD9SXC3</accession>
<dbReference type="Gene3D" id="3.30.70.330">
    <property type="match status" value="1"/>
</dbReference>
<feature type="region of interest" description="Disordered" evidence="2">
    <location>
        <begin position="1"/>
        <end position="25"/>
    </location>
</feature>
<evidence type="ECO:0000256" key="2">
    <source>
        <dbReference type="SAM" id="MobiDB-lite"/>
    </source>
</evidence>
<dbReference type="SUPFAM" id="SSF54928">
    <property type="entry name" value="RNA-binding domain, RBD"/>
    <property type="match status" value="1"/>
</dbReference>
<dbReference type="PROSITE" id="PS50102">
    <property type="entry name" value="RRM"/>
    <property type="match status" value="1"/>
</dbReference>
<protein>
    <recommendedName>
        <fullName evidence="3">RRM domain-containing protein</fullName>
    </recommendedName>
</protein>
<feature type="compositionally biased region" description="Basic and acidic residues" evidence="2">
    <location>
        <begin position="185"/>
        <end position="196"/>
    </location>
</feature>
<feature type="domain" description="RRM" evidence="3">
    <location>
        <begin position="90"/>
        <end position="167"/>
    </location>
</feature>
<sequence>MQRLRGQLAAARKRGDNDGSPLVASPEPLSMSHTWRVEFVGAPILMRWNDLTQTGDEEGEDTWLTDAPLNVRYHVPGIPLEYAAEERAGLALYVSGVPFGVTSSVFRDLFMPFGKVTKSPTVISWTTRQTFRWLIMKHADDAEDALNALHGSVHESGSQLLITKAWKSGQTVWLAGQQAPGVEMRQGRRVADDATIHGHPSPPASASVKPLLPPIPRVVVPRPQPRGSPAAERHQHPRSSSSSSEESPAVPVAPAILEPCEAAKPSSWANIASASDPQTTIIELRPQHKSSHAGPRLHPVGRIPPVVHSREEPLSEQMRLVFLLNLPPTMTLMDVSNAVQEGPLVRIQFGYDHDSNARFVGIIFQHAADADSFFRVLQQERTDSRPDRFRVLVDVVRGDPMPADETVRAMSVHPYATRRLTIVKGKFFFVFGERQLKDLCTRVAGEENVQLVWLYNGGNATVVFADVASAIKVKQVLDRRAAASGPRNGDESHPSSIWTGLQTTFSKDPCIHALELKTALHD</sequence>